<dbReference type="PROSITE" id="PS00297">
    <property type="entry name" value="HSP70_1"/>
    <property type="match status" value="1"/>
</dbReference>
<dbReference type="EMBL" id="WJQU01000002">
    <property type="protein sequence ID" value="KAJ6642169.1"/>
    <property type="molecule type" value="Genomic_DNA"/>
</dbReference>
<dbReference type="Gene3D" id="3.30.420.40">
    <property type="match status" value="2"/>
</dbReference>
<evidence type="ECO:0000256" key="2">
    <source>
        <dbReference type="ARBA" id="ARBA00022741"/>
    </source>
</evidence>
<dbReference type="InterPro" id="IPR013126">
    <property type="entry name" value="Hsp_70_fam"/>
</dbReference>
<dbReference type="PANTHER" id="PTHR19375">
    <property type="entry name" value="HEAT SHOCK PROTEIN 70KDA"/>
    <property type="match status" value="1"/>
</dbReference>
<keyword evidence="4" id="KW-0143">Chaperone</keyword>
<accession>A0A9Q0N217</accession>
<dbReference type="FunFam" id="3.30.420.40:FF:000046">
    <property type="entry name" value="Chaperone protein HscA"/>
    <property type="match status" value="1"/>
</dbReference>
<evidence type="ECO:0000256" key="4">
    <source>
        <dbReference type="ARBA" id="ARBA00023186"/>
    </source>
</evidence>
<organism evidence="6 7">
    <name type="scientific">Pseudolycoriella hygida</name>
    <dbReference type="NCBI Taxonomy" id="35572"/>
    <lineage>
        <taxon>Eukaryota</taxon>
        <taxon>Metazoa</taxon>
        <taxon>Ecdysozoa</taxon>
        <taxon>Arthropoda</taxon>
        <taxon>Hexapoda</taxon>
        <taxon>Insecta</taxon>
        <taxon>Pterygota</taxon>
        <taxon>Neoptera</taxon>
        <taxon>Endopterygota</taxon>
        <taxon>Diptera</taxon>
        <taxon>Nematocera</taxon>
        <taxon>Sciaroidea</taxon>
        <taxon>Sciaridae</taxon>
        <taxon>Pseudolycoriella</taxon>
    </lineage>
</organism>
<dbReference type="OrthoDB" id="6765990at2759"/>
<dbReference type="CDD" id="cd24028">
    <property type="entry name" value="ASKHA_NBD_HSP70_HSPA1-like"/>
    <property type="match status" value="1"/>
</dbReference>
<proteinExistence type="inferred from homology"/>
<keyword evidence="2" id="KW-0547">Nucleotide-binding</keyword>
<keyword evidence="5" id="KW-0175">Coiled coil</keyword>
<dbReference type="Gene3D" id="2.60.34.10">
    <property type="entry name" value="Substrate Binding Domain Of DNAk, Chain A, domain 1"/>
    <property type="match status" value="1"/>
</dbReference>
<dbReference type="Pfam" id="PF00012">
    <property type="entry name" value="HSP70"/>
    <property type="match status" value="1"/>
</dbReference>
<keyword evidence="7" id="KW-1185">Reference proteome</keyword>
<keyword evidence="6" id="KW-0346">Stress response</keyword>
<sequence>MALIDENNAAIILQKIGTDDWENETIVQLLVREATEHLIAAPDAITLNELKAKAKNTFDMTLKKFFDYRDTMAPQNWEKYRIVLITELKNSVRSFCLEFSRKCSNYLSEAVLSFGAEVETKVNSKCLPLEYLKRILSDIKVKIIAQYGGAAFLDSEQLNQHIDGEVQFFISENNRRLEEIYQKYNSILDDLLEVYDYVVELRLPDNELECASQQKLESTFNFCRNEVLKKMNKKMKFDVPEMKTIFENQILNVVQERFSQKIATAQLRRETKFREAAAIVNSSVKDFTKYMADVFEKTANNSDIRSKSEAKMNELILSISNEIYHTLPDRTDAKEMLGAAKQKMENVCQEMQVKRIAEIQNFQLHWETELRSVCEKFRERINGICQSYGMLEVEDLHVKLDATIEDIIGSINCFIGSNEMMEKFKKDAMKEMKNLSLPILESHSKILENNVQQQKDAMSECLATLETEIFGLLKGDVSEDIYVKTQKLEESALQQFSNQIKSNSPISVAATERLFNDYQNATSKILKEFQGKLEERKLKSDAEVSQLLTSVVEDYKQMLDAFAIVSNYSKEKVAQIHEILEMRAKSNLLKCLRFDKYSCDATEQQHNLKKLIEKCYMDATVSYDVQLSEWYEKLVLCDRKTILHYKQCFNSELGSASSEKDIRQLHQVFKGEAIALWEEEVPINLFGAAALPERRKLSKCLDIELDECILPKWREINLDIDRGTRNTIEMLVKNYEEQMKNYLEQFHFVSDEMIDSVSRENTEHAMKKLKHVNKPPNIDNKIYDDILSSRLNSTSECLFDQNKQKRESVLSDLLMRVSKLKDVLRRELFELKVLPEEAQLFESNVEEARKLVEKYHCHDTVTQELILLVERELSKAISDLISEWDSVQPDSNELKLAINRAAIEYNQEMENRTSKVGVVFRNKDMKEHHQLSLKVVYEKFEKEVRQTSATKDQFFEAIGEMLKRFQDENDLKAAENGEAAVGIDLGTTFSCVAIYKGGKIEMIPDREDHSYTVPSYVYYESDTKAVVGHSAKDQSILYPDATIFDSKRLIGRKFDDPETQRDITQWPFKVVRDMERTKQEPKIEVHGKTFHPEEISAEILKHLKKNAELYLDRKVNDVVITVPAHFNDAQKRATKNAAVLAGINVLEIINEPTSAAIAYSLNYTDGNPRKILIFDLGGGTFDTSVLTTENCNIIVKAVGGDNHLGGEDFDSNMVDFCIEKFRQETGLTIPTNVSDSLAGGKIGAKREAMPRKVLESLRRLRQKCENCKINLSKTDKVRVVVDCIYNEKDLDVEITVDDFNRMNRELFEKCIAIVRDTVADSKLHKTEITDVVLVGGSSRIPEVQRLLSEFFDGRSLIMTVNPDEVVAQGAAYRAAMLSGSKSRKLDEVKLIDVNPLSLGIEVIGGNTEIILEKNTQLPAERTKFFVTTEDYQTEVLVTVYEGEAREITENNLLGEFLLTNIPAKKKREEPIKVTISCDEEGLIHVTAKILSNKRSQDIKIRPNRGGLTEEDIQKVLSR</sequence>
<comment type="similarity">
    <text evidence="1">Belongs to the heat shock protein 70 family.</text>
</comment>
<name>A0A9Q0N217_9DIPT</name>
<dbReference type="PRINTS" id="PR00301">
    <property type="entry name" value="HEATSHOCK70"/>
</dbReference>
<evidence type="ECO:0000256" key="5">
    <source>
        <dbReference type="SAM" id="Coils"/>
    </source>
</evidence>
<dbReference type="Proteomes" id="UP001151699">
    <property type="component" value="Chromosome B"/>
</dbReference>
<evidence type="ECO:0000256" key="1">
    <source>
        <dbReference type="ARBA" id="ARBA00007381"/>
    </source>
</evidence>
<evidence type="ECO:0000313" key="6">
    <source>
        <dbReference type="EMBL" id="KAJ6642169.1"/>
    </source>
</evidence>
<dbReference type="InterPro" id="IPR018181">
    <property type="entry name" value="Heat_shock_70_CS"/>
</dbReference>
<dbReference type="InterPro" id="IPR043129">
    <property type="entry name" value="ATPase_NBD"/>
</dbReference>
<dbReference type="SUPFAM" id="SSF100920">
    <property type="entry name" value="Heat shock protein 70kD (HSP70), peptide-binding domain"/>
    <property type="match status" value="1"/>
</dbReference>
<dbReference type="PROSITE" id="PS01036">
    <property type="entry name" value="HSP70_3"/>
    <property type="match status" value="1"/>
</dbReference>
<keyword evidence="3" id="KW-0067">ATP-binding</keyword>
<dbReference type="Gene3D" id="3.90.640.10">
    <property type="entry name" value="Actin, Chain A, domain 4"/>
    <property type="match status" value="1"/>
</dbReference>
<feature type="coiled-coil region" evidence="5">
    <location>
        <begin position="725"/>
        <end position="752"/>
    </location>
</feature>
<evidence type="ECO:0000313" key="7">
    <source>
        <dbReference type="Proteomes" id="UP001151699"/>
    </source>
</evidence>
<evidence type="ECO:0000256" key="3">
    <source>
        <dbReference type="ARBA" id="ARBA00022840"/>
    </source>
</evidence>
<protein>
    <submittedName>
        <fullName evidence="6">Heat shock cognate 71 kDa protein</fullName>
    </submittedName>
</protein>
<dbReference type="PROSITE" id="PS00329">
    <property type="entry name" value="HSP70_2"/>
    <property type="match status" value="1"/>
</dbReference>
<dbReference type="FunFam" id="3.90.640.10:FF:000003">
    <property type="entry name" value="Molecular chaperone DnaK"/>
    <property type="match status" value="1"/>
</dbReference>
<reference evidence="6" key="1">
    <citation type="submission" date="2022-07" db="EMBL/GenBank/DDBJ databases">
        <authorList>
            <person name="Trinca V."/>
            <person name="Uliana J.V.C."/>
            <person name="Torres T.T."/>
            <person name="Ward R.J."/>
            <person name="Monesi N."/>
        </authorList>
    </citation>
    <scope>NUCLEOTIDE SEQUENCE</scope>
    <source>
        <strain evidence="6">HSMRA1968</strain>
        <tissue evidence="6">Whole embryos</tissue>
    </source>
</reference>
<comment type="caution">
    <text evidence="6">The sequence shown here is derived from an EMBL/GenBank/DDBJ whole genome shotgun (WGS) entry which is preliminary data.</text>
</comment>
<dbReference type="SUPFAM" id="SSF53067">
    <property type="entry name" value="Actin-like ATPase domain"/>
    <property type="match status" value="2"/>
</dbReference>
<dbReference type="GO" id="GO:0140662">
    <property type="term" value="F:ATP-dependent protein folding chaperone"/>
    <property type="evidence" value="ECO:0007669"/>
    <property type="project" value="InterPro"/>
</dbReference>
<gene>
    <name evidence="6" type="primary">HSPA8_0</name>
    <name evidence="6" type="ORF">Bhyg_07116</name>
</gene>
<dbReference type="GO" id="GO:0005524">
    <property type="term" value="F:ATP binding"/>
    <property type="evidence" value="ECO:0007669"/>
    <property type="project" value="UniProtKB-KW"/>
</dbReference>
<dbReference type="InterPro" id="IPR029047">
    <property type="entry name" value="HSP70_peptide-bd_sf"/>
</dbReference>